<organism evidence="1 2">
    <name type="scientific">Caerostris extrusa</name>
    <name type="common">Bark spider</name>
    <name type="synonym">Caerostris bankana</name>
    <dbReference type="NCBI Taxonomy" id="172846"/>
    <lineage>
        <taxon>Eukaryota</taxon>
        <taxon>Metazoa</taxon>
        <taxon>Ecdysozoa</taxon>
        <taxon>Arthropoda</taxon>
        <taxon>Chelicerata</taxon>
        <taxon>Arachnida</taxon>
        <taxon>Araneae</taxon>
        <taxon>Araneomorphae</taxon>
        <taxon>Entelegynae</taxon>
        <taxon>Araneoidea</taxon>
        <taxon>Araneidae</taxon>
        <taxon>Caerostris</taxon>
    </lineage>
</organism>
<accession>A0AAV4NL53</accession>
<reference evidence="1 2" key="1">
    <citation type="submission" date="2021-06" db="EMBL/GenBank/DDBJ databases">
        <title>Caerostris extrusa draft genome.</title>
        <authorList>
            <person name="Kono N."/>
            <person name="Arakawa K."/>
        </authorList>
    </citation>
    <scope>NUCLEOTIDE SEQUENCE [LARGE SCALE GENOMIC DNA]</scope>
</reference>
<protein>
    <submittedName>
        <fullName evidence="1">Uncharacterized protein</fullName>
    </submittedName>
</protein>
<dbReference type="EMBL" id="BPLR01021025">
    <property type="protein sequence ID" value="GIX85050.1"/>
    <property type="molecule type" value="Genomic_DNA"/>
</dbReference>
<dbReference type="Proteomes" id="UP001054945">
    <property type="component" value="Unassembled WGS sequence"/>
</dbReference>
<evidence type="ECO:0000313" key="2">
    <source>
        <dbReference type="Proteomes" id="UP001054945"/>
    </source>
</evidence>
<keyword evidence="2" id="KW-1185">Reference proteome</keyword>
<name>A0AAV4NL53_CAEEX</name>
<proteinExistence type="predicted"/>
<evidence type="ECO:0000313" key="1">
    <source>
        <dbReference type="EMBL" id="GIX85050.1"/>
    </source>
</evidence>
<dbReference type="AlphaFoldDB" id="A0AAV4NL53"/>
<sequence length="110" mass="12321">MSSSYLWVKLPSTPFAVRVYSQAFAGEEDLNSVPDESVLFKRAVFLISCHLAQNVLPLSAVIKKMSNNNYKMLNAICKKPESITIQLLCMSGLYLKRKGTLSCCELIQRS</sequence>
<gene>
    <name evidence="1" type="ORF">CEXT_789211</name>
</gene>
<comment type="caution">
    <text evidence="1">The sequence shown here is derived from an EMBL/GenBank/DDBJ whole genome shotgun (WGS) entry which is preliminary data.</text>
</comment>